<evidence type="ECO:0000313" key="1">
    <source>
        <dbReference type="EMBL" id="SFN51307.1"/>
    </source>
</evidence>
<accession>A0A1I4ZM88</accession>
<sequence>MSLKNEPIQYLPMAKDRINVTFSHRDEDIKRMIAEAMVKIRAWVGQIDFDPESDVSDTVGILANEMLLDYVRYKWNGSGQYFMQEHRPAILTLQMEVAKRDKKK</sequence>
<dbReference type="Proteomes" id="UP000181899">
    <property type="component" value="Unassembled WGS sequence"/>
</dbReference>
<protein>
    <recommendedName>
        <fullName evidence="3">Phage gp6-like head-tail connector protein</fullName>
    </recommendedName>
</protein>
<reference evidence="1 2" key="1">
    <citation type="submission" date="2016-10" db="EMBL/GenBank/DDBJ databases">
        <authorList>
            <person name="de Groot N.N."/>
        </authorList>
    </citation>
    <scope>NUCLEOTIDE SEQUENCE [LARGE SCALE GENOMIC DNA]</scope>
    <source>
        <strain evidence="1 2">ML2</strain>
    </source>
</reference>
<proteinExistence type="predicted"/>
<evidence type="ECO:0000313" key="2">
    <source>
        <dbReference type="Proteomes" id="UP000181899"/>
    </source>
</evidence>
<dbReference type="EMBL" id="FOVK01000002">
    <property type="protein sequence ID" value="SFN51307.1"/>
    <property type="molecule type" value="Genomic_DNA"/>
</dbReference>
<name>A0A1I4ZM88_9CLOT</name>
<keyword evidence="2" id="KW-1185">Reference proteome</keyword>
<organism evidence="1 2">
    <name type="scientific">Proteiniclasticum ruminis</name>
    <dbReference type="NCBI Taxonomy" id="398199"/>
    <lineage>
        <taxon>Bacteria</taxon>
        <taxon>Bacillati</taxon>
        <taxon>Bacillota</taxon>
        <taxon>Clostridia</taxon>
        <taxon>Eubacteriales</taxon>
        <taxon>Clostridiaceae</taxon>
        <taxon>Proteiniclasticum</taxon>
    </lineage>
</organism>
<evidence type="ECO:0008006" key="3">
    <source>
        <dbReference type="Google" id="ProtNLM"/>
    </source>
</evidence>
<gene>
    <name evidence="1" type="ORF">SAMN04488695_10254</name>
</gene>
<dbReference type="RefSeq" id="WP_074911014.1">
    <property type="nucleotide sequence ID" value="NZ_FOVK01000002.1"/>
</dbReference>
<dbReference type="OrthoDB" id="2339762at2"/>
<dbReference type="AlphaFoldDB" id="A0A1I4ZM88"/>